<evidence type="ECO:0000256" key="1">
    <source>
        <dbReference type="SAM" id="MobiDB-lite"/>
    </source>
</evidence>
<proteinExistence type="predicted"/>
<feature type="region of interest" description="Disordered" evidence="1">
    <location>
        <begin position="1"/>
        <end position="25"/>
    </location>
</feature>
<accession>A0A9N9DU47</accession>
<evidence type="ECO:0000313" key="2">
    <source>
        <dbReference type="EMBL" id="CAG8652969.1"/>
    </source>
</evidence>
<name>A0A9N9DU47_9GLOM</name>
<comment type="caution">
    <text evidence="2">The sequence shown here is derived from an EMBL/GenBank/DDBJ whole genome shotgun (WGS) entry which is preliminary data.</text>
</comment>
<reference evidence="2" key="1">
    <citation type="submission" date="2021-06" db="EMBL/GenBank/DDBJ databases">
        <authorList>
            <person name="Kallberg Y."/>
            <person name="Tangrot J."/>
            <person name="Rosling A."/>
        </authorList>
    </citation>
    <scope>NUCLEOTIDE SEQUENCE</scope>
    <source>
        <strain evidence="2">MT106</strain>
    </source>
</reference>
<dbReference type="AlphaFoldDB" id="A0A9N9DU47"/>
<dbReference type="OrthoDB" id="5593786at2759"/>
<organism evidence="2 3">
    <name type="scientific">Ambispora gerdemannii</name>
    <dbReference type="NCBI Taxonomy" id="144530"/>
    <lineage>
        <taxon>Eukaryota</taxon>
        <taxon>Fungi</taxon>
        <taxon>Fungi incertae sedis</taxon>
        <taxon>Mucoromycota</taxon>
        <taxon>Glomeromycotina</taxon>
        <taxon>Glomeromycetes</taxon>
        <taxon>Archaeosporales</taxon>
        <taxon>Ambisporaceae</taxon>
        <taxon>Ambispora</taxon>
    </lineage>
</organism>
<dbReference type="Proteomes" id="UP000789831">
    <property type="component" value="Unassembled WGS sequence"/>
</dbReference>
<feature type="non-terminal residue" evidence="2">
    <location>
        <position position="59"/>
    </location>
</feature>
<sequence length="59" mass="6625">MHGEAASAPLENLPEEQKKSQELLSNYNPENIYNADETGLFYQLLLNQTLSTKLMAGKK</sequence>
<protein>
    <submittedName>
        <fullName evidence="2">6041_t:CDS:1</fullName>
    </submittedName>
</protein>
<gene>
    <name evidence="2" type="ORF">AGERDE_LOCUS11476</name>
</gene>
<dbReference type="EMBL" id="CAJVPL010004971">
    <property type="protein sequence ID" value="CAG8652969.1"/>
    <property type="molecule type" value="Genomic_DNA"/>
</dbReference>
<evidence type="ECO:0000313" key="3">
    <source>
        <dbReference type="Proteomes" id="UP000789831"/>
    </source>
</evidence>
<keyword evidence="3" id="KW-1185">Reference proteome</keyword>